<sequence length="84" mass="9654">MPKNMDNVVSDVQVKVTADHFPVTGSVGETVDGWTIVEFTNSTHDLLRFEVHLEHQTSCVLETRGFTFDQRDTIMEIFTQMMFD</sequence>
<dbReference type="AlphaFoldDB" id="A0A6C0AJ85"/>
<proteinExistence type="predicted"/>
<accession>A0A6C0AJ85</accession>
<reference evidence="1" key="1">
    <citation type="journal article" date="2020" name="Nature">
        <title>Giant virus diversity and host interactions through global metagenomics.</title>
        <authorList>
            <person name="Schulz F."/>
            <person name="Roux S."/>
            <person name="Paez-Espino D."/>
            <person name="Jungbluth S."/>
            <person name="Walsh D.A."/>
            <person name="Denef V.J."/>
            <person name="McMahon K.D."/>
            <person name="Konstantinidis K.T."/>
            <person name="Eloe-Fadrosh E.A."/>
            <person name="Kyrpides N.C."/>
            <person name="Woyke T."/>
        </authorList>
    </citation>
    <scope>NUCLEOTIDE SEQUENCE</scope>
    <source>
        <strain evidence="1">GVMAG-S-1035237-23</strain>
    </source>
</reference>
<protein>
    <submittedName>
        <fullName evidence="1">Uncharacterized protein</fullName>
    </submittedName>
</protein>
<evidence type="ECO:0000313" key="1">
    <source>
        <dbReference type="EMBL" id="QHS79523.1"/>
    </source>
</evidence>
<name>A0A6C0AJ85_9ZZZZ</name>
<organism evidence="1">
    <name type="scientific">viral metagenome</name>
    <dbReference type="NCBI Taxonomy" id="1070528"/>
    <lineage>
        <taxon>unclassified sequences</taxon>
        <taxon>metagenomes</taxon>
        <taxon>organismal metagenomes</taxon>
    </lineage>
</organism>
<dbReference type="EMBL" id="MN740645">
    <property type="protein sequence ID" value="QHS79523.1"/>
    <property type="molecule type" value="Genomic_DNA"/>
</dbReference>